<keyword evidence="2" id="KW-0812">Transmembrane</keyword>
<keyword evidence="4" id="KW-1185">Reference proteome</keyword>
<accession>A0AAD7E395</accession>
<feature type="transmembrane region" description="Helical" evidence="2">
    <location>
        <begin position="235"/>
        <end position="256"/>
    </location>
</feature>
<dbReference type="EMBL" id="JARJCW010000005">
    <property type="protein sequence ID" value="KAJ7224665.1"/>
    <property type="molecule type" value="Genomic_DNA"/>
</dbReference>
<dbReference type="AlphaFoldDB" id="A0AAD7E395"/>
<protein>
    <submittedName>
        <fullName evidence="3">Uncharacterized protein</fullName>
    </submittedName>
</protein>
<comment type="caution">
    <text evidence="3">The sequence shown here is derived from an EMBL/GenBank/DDBJ whole genome shotgun (WGS) entry which is preliminary data.</text>
</comment>
<organism evidence="3 4">
    <name type="scientific">Mycena pura</name>
    <dbReference type="NCBI Taxonomy" id="153505"/>
    <lineage>
        <taxon>Eukaryota</taxon>
        <taxon>Fungi</taxon>
        <taxon>Dikarya</taxon>
        <taxon>Basidiomycota</taxon>
        <taxon>Agaricomycotina</taxon>
        <taxon>Agaricomycetes</taxon>
        <taxon>Agaricomycetidae</taxon>
        <taxon>Agaricales</taxon>
        <taxon>Marasmiineae</taxon>
        <taxon>Mycenaceae</taxon>
        <taxon>Mycena</taxon>
    </lineage>
</organism>
<proteinExistence type="predicted"/>
<feature type="transmembrane region" description="Helical" evidence="2">
    <location>
        <begin position="262"/>
        <end position="282"/>
    </location>
</feature>
<evidence type="ECO:0000256" key="2">
    <source>
        <dbReference type="SAM" id="Phobius"/>
    </source>
</evidence>
<evidence type="ECO:0000256" key="1">
    <source>
        <dbReference type="SAM" id="MobiDB-lite"/>
    </source>
</evidence>
<keyword evidence="2" id="KW-1133">Transmembrane helix</keyword>
<evidence type="ECO:0000313" key="4">
    <source>
        <dbReference type="Proteomes" id="UP001219525"/>
    </source>
</evidence>
<reference evidence="3" key="1">
    <citation type="submission" date="2023-03" db="EMBL/GenBank/DDBJ databases">
        <title>Massive genome expansion in bonnet fungi (Mycena s.s.) driven by repeated elements and novel gene families across ecological guilds.</title>
        <authorList>
            <consortium name="Lawrence Berkeley National Laboratory"/>
            <person name="Harder C.B."/>
            <person name="Miyauchi S."/>
            <person name="Viragh M."/>
            <person name="Kuo A."/>
            <person name="Thoen E."/>
            <person name="Andreopoulos B."/>
            <person name="Lu D."/>
            <person name="Skrede I."/>
            <person name="Drula E."/>
            <person name="Henrissat B."/>
            <person name="Morin E."/>
            <person name="Kohler A."/>
            <person name="Barry K."/>
            <person name="LaButti K."/>
            <person name="Morin E."/>
            <person name="Salamov A."/>
            <person name="Lipzen A."/>
            <person name="Mereny Z."/>
            <person name="Hegedus B."/>
            <person name="Baldrian P."/>
            <person name="Stursova M."/>
            <person name="Weitz H."/>
            <person name="Taylor A."/>
            <person name="Grigoriev I.V."/>
            <person name="Nagy L.G."/>
            <person name="Martin F."/>
            <person name="Kauserud H."/>
        </authorList>
    </citation>
    <scope>NUCLEOTIDE SEQUENCE</scope>
    <source>
        <strain evidence="3">9144</strain>
    </source>
</reference>
<gene>
    <name evidence="3" type="ORF">GGX14DRAFT_651332</name>
</gene>
<dbReference type="Proteomes" id="UP001219525">
    <property type="component" value="Unassembled WGS sequence"/>
</dbReference>
<sequence>MDIMALRATACWSKYDEFLNGLLSPPRGAVQAGAADCAAHPRCARRTPVHLLPPSSAFSSELPVPGAPPVPLPELLVPAALYALTHLLRDRLYALSALVIPAPCRDSPLDIVIHGTVDCRAPRGAGAPPRAAARPGLGWAAVEGAISVAQGYAGLALYRDVLIPQAPPPSPHALPTTSTGRCFLRRTATATARSTHDLEQLLVLRPRDELADALRRRTPLGRVPPSIPCLQRFNALLLSLGPFLLLGAALFAFAVALVTAAAAAHLLLAVLHTPGVLPHVGLHSGSRRQPRRVGVSPSALK</sequence>
<name>A0AAD7E395_9AGAR</name>
<evidence type="ECO:0000313" key="3">
    <source>
        <dbReference type="EMBL" id="KAJ7224665.1"/>
    </source>
</evidence>
<keyword evidence="2" id="KW-0472">Membrane</keyword>
<feature type="region of interest" description="Disordered" evidence="1">
    <location>
        <begin position="281"/>
        <end position="301"/>
    </location>
</feature>